<dbReference type="EMBL" id="HBUF01439306">
    <property type="protein sequence ID" value="CAG6742774.1"/>
    <property type="molecule type" value="Transcribed_RNA"/>
</dbReference>
<sequence length="151" mass="17935">MSLLNDKIKLENLWLTPLCVVRDDIFIVKWHLKVQPGLVNLGNGLSVANFSLIVRYFSKWFNEMTLLDSSGSIESGRGPHLKRRFIMWPFVSFRSIHITYLLYTYYNLRIVFVFFIRIDFKSTTTKNVEWGYIADQNCKQILIYKNELWTL</sequence>
<organism evidence="1">
    <name type="scientific">Cacopsylla melanoneura</name>
    <dbReference type="NCBI Taxonomy" id="428564"/>
    <lineage>
        <taxon>Eukaryota</taxon>
        <taxon>Metazoa</taxon>
        <taxon>Ecdysozoa</taxon>
        <taxon>Arthropoda</taxon>
        <taxon>Hexapoda</taxon>
        <taxon>Insecta</taxon>
        <taxon>Pterygota</taxon>
        <taxon>Neoptera</taxon>
        <taxon>Paraneoptera</taxon>
        <taxon>Hemiptera</taxon>
        <taxon>Sternorrhyncha</taxon>
        <taxon>Psylloidea</taxon>
        <taxon>Psyllidae</taxon>
        <taxon>Psyllinae</taxon>
        <taxon>Cacopsylla</taxon>
    </lineage>
</organism>
<proteinExistence type="predicted"/>
<reference evidence="1" key="1">
    <citation type="submission" date="2021-05" db="EMBL/GenBank/DDBJ databases">
        <authorList>
            <person name="Alioto T."/>
            <person name="Alioto T."/>
            <person name="Gomez Garrido J."/>
        </authorList>
    </citation>
    <scope>NUCLEOTIDE SEQUENCE</scope>
</reference>
<dbReference type="AlphaFoldDB" id="A0A8D8Z880"/>
<name>A0A8D8Z880_9HEMI</name>
<evidence type="ECO:0000313" key="1">
    <source>
        <dbReference type="EMBL" id="CAG6742774.1"/>
    </source>
</evidence>
<accession>A0A8D8Z880</accession>
<protein>
    <submittedName>
        <fullName evidence="1">Uncharacterized protein</fullName>
    </submittedName>
</protein>